<reference evidence="1 2" key="1">
    <citation type="submission" date="2018-09" db="EMBL/GenBank/DDBJ databases">
        <authorList>
            <person name="Zhu H."/>
        </authorList>
    </citation>
    <scope>NUCLEOTIDE SEQUENCE [LARGE SCALE GENOMIC DNA]</scope>
    <source>
        <strain evidence="1 2">K1S02-6</strain>
    </source>
</reference>
<sequence length="516" mass="57749">MAEQQRVYILESIGKQLGVNLFSYDFVRDASYVEDRCGRIIGGGNTDGQSLLRCVLHAGLTNEERERIFPEEFDLGNARSIPDEACTYEALGKELEQQRTPQQTRDNPLEKAAVVRLLRETAALLGHKTPQEQQVGAGQLFKVVKLLHGFKQRPGLLQLMSILRPPAEATASMELTNPYPTGADSELRWHMIDLHDYLSAEISVERLMEIDSTFGNVRAVLDDALNDIAHELGSAGRPSNEEVVLRYQVAMEQWASRRSPPSRKLLRADEQLYLTMHALDFLHFAKVEDKLRRERLLQRSVTPISASAALKHSRIRLSDLCESDIPDSVRQLHPLMSEAIGEDVSNRQFRDILESAHSVLNHWVSLQEVPAREDVDALTALAAVIVARAMRKEPASYKPGLHGSAWGQSLSVKSAFKIDRPVSSTHEEFERIGFYAVEWMRFALSGQTAVFEAHLAFRKRLIDIAVTLLNTHDTEVMATFLSNLEGYAEYGVKGVPGLAAQKKSTMQNGCDSHADL</sequence>
<dbReference type="RefSeq" id="WP_119956520.1">
    <property type="nucleotide sequence ID" value="NZ_QYUR01000008.1"/>
</dbReference>
<dbReference type="Proteomes" id="UP000284021">
    <property type="component" value="Unassembled WGS sequence"/>
</dbReference>
<comment type="caution">
    <text evidence="1">The sequence shown here is derived from an EMBL/GenBank/DDBJ whole genome shotgun (WGS) entry which is preliminary data.</text>
</comment>
<gene>
    <name evidence="1" type="ORF">D3879_22845</name>
</gene>
<evidence type="ECO:0000313" key="2">
    <source>
        <dbReference type="Proteomes" id="UP000284021"/>
    </source>
</evidence>
<organism evidence="1 2">
    <name type="scientific">Pseudomonas cavernicola</name>
    <dbReference type="NCBI Taxonomy" id="2320866"/>
    <lineage>
        <taxon>Bacteria</taxon>
        <taxon>Pseudomonadati</taxon>
        <taxon>Pseudomonadota</taxon>
        <taxon>Gammaproteobacteria</taxon>
        <taxon>Pseudomonadales</taxon>
        <taxon>Pseudomonadaceae</taxon>
        <taxon>Pseudomonas</taxon>
    </lineage>
</organism>
<evidence type="ECO:0000313" key="1">
    <source>
        <dbReference type="EMBL" id="RJG08719.1"/>
    </source>
</evidence>
<proteinExistence type="predicted"/>
<accession>A0A418X8A3</accession>
<name>A0A418X8A3_9PSED</name>
<keyword evidence="2" id="KW-1185">Reference proteome</keyword>
<dbReference type="EMBL" id="QYUR01000008">
    <property type="protein sequence ID" value="RJG08719.1"/>
    <property type="molecule type" value="Genomic_DNA"/>
</dbReference>
<dbReference type="AlphaFoldDB" id="A0A418X8A3"/>
<protein>
    <submittedName>
        <fullName evidence="1">Uncharacterized protein</fullName>
    </submittedName>
</protein>